<dbReference type="RefSeq" id="WP_379820117.1">
    <property type="nucleotide sequence ID" value="NZ_JBHUMD010000007.1"/>
</dbReference>
<evidence type="ECO:0000313" key="1">
    <source>
        <dbReference type="EMBL" id="MFD2601549.1"/>
    </source>
</evidence>
<comment type="caution">
    <text evidence="1">The sequence shown here is derived from an EMBL/GenBank/DDBJ whole genome shotgun (WGS) entry which is preliminary data.</text>
</comment>
<dbReference type="EMBL" id="JBHUMD010000007">
    <property type="protein sequence ID" value="MFD2601549.1"/>
    <property type="molecule type" value="Genomic_DNA"/>
</dbReference>
<protein>
    <submittedName>
        <fullName evidence="1">Uncharacterized protein</fullName>
    </submittedName>
</protein>
<reference evidence="2" key="1">
    <citation type="journal article" date="2019" name="Int. J. Syst. Evol. Microbiol.">
        <title>The Global Catalogue of Microorganisms (GCM) 10K type strain sequencing project: providing services to taxonomists for standard genome sequencing and annotation.</title>
        <authorList>
            <consortium name="The Broad Institute Genomics Platform"/>
            <consortium name="The Broad Institute Genome Sequencing Center for Infectious Disease"/>
            <person name="Wu L."/>
            <person name="Ma J."/>
        </authorList>
    </citation>
    <scope>NUCLEOTIDE SEQUENCE [LARGE SCALE GENOMIC DNA]</scope>
    <source>
        <strain evidence="2">KCTC 42107</strain>
    </source>
</reference>
<dbReference type="Proteomes" id="UP001597480">
    <property type="component" value="Unassembled WGS sequence"/>
</dbReference>
<organism evidence="1 2">
    <name type="scientific">Flavobacterium suzhouense</name>
    <dbReference type="NCBI Taxonomy" id="1529638"/>
    <lineage>
        <taxon>Bacteria</taxon>
        <taxon>Pseudomonadati</taxon>
        <taxon>Bacteroidota</taxon>
        <taxon>Flavobacteriia</taxon>
        <taxon>Flavobacteriales</taxon>
        <taxon>Flavobacteriaceae</taxon>
        <taxon>Flavobacterium</taxon>
    </lineage>
</organism>
<proteinExistence type="predicted"/>
<accession>A0ABW5NRV0</accession>
<sequence>MTELADRVFRIWVCTISHHILILRSPMKFPDQDDFDENHTCNIDIEFDSVTYLDIPWTMSNIEIRQLIEAIPEKFAHYKGYEKVFEFKCNEGIYYIVANSYKIGTNTWINENRVFNMRLEYDSIIKTSDH</sequence>
<keyword evidence="2" id="KW-1185">Reference proteome</keyword>
<gene>
    <name evidence="1" type="ORF">ACFSR3_05735</name>
</gene>
<evidence type="ECO:0000313" key="2">
    <source>
        <dbReference type="Proteomes" id="UP001597480"/>
    </source>
</evidence>
<name>A0ABW5NRV0_9FLAO</name>